<proteinExistence type="predicted"/>
<accession>A0A7J3MYQ4</accession>
<dbReference type="AlphaFoldDB" id="A0A7J3MYQ4"/>
<evidence type="ECO:0000313" key="2">
    <source>
        <dbReference type="EMBL" id="HFQ79408.1"/>
    </source>
</evidence>
<feature type="transmembrane region" description="Helical" evidence="1">
    <location>
        <begin position="106"/>
        <end position="127"/>
    </location>
</feature>
<dbReference type="EMBL" id="DTAU01000132">
    <property type="protein sequence ID" value="HFQ79408.1"/>
    <property type="molecule type" value="Genomic_DNA"/>
</dbReference>
<gene>
    <name evidence="2" type="ORF">ENT99_06925</name>
    <name evidence="3" type="ORF">ENU64_04120</name>
</gene>
<name>A0A7J3MYQ4_9CREN</name>
<feature type="transmembrane region" description="Helical" evidence="1">
    <location>
        <begin position="6"/>
        <end position="26"/>
    </location>
</feature>
<keyword evidence="1" id="KW-0812">Transmembrane</keyword>
<organism evidence="3">
    <name type="scientific">Ignisphaera aggregans</name>
    <dbReference type="NCBI Taxonomy" id="334771"/>
    <lineage>
        <taxon>Archaea</taxon>
        <taxon>Thermoproteota</taxon>
        <taxon>Thermoprotei</taxon>
        <taxon>Desulfurococcales</taxon>
        <taxon>Desulfurococcaceae</taxon>
        <taxon>Ignisphaera</taxon>
    </lineage>
</organism>
<evidence type="ECO:0000256" key="1">
    <source>
        <dbReference type="SAM" id="Phobius"/>
    </source>
</evidence>
<comment type="caution">
    <text evidence="3">The sequence shown here is derived from an EMBL/GenBank/DDBJ whole genome shotgun (WGS) entry which is preliminary data.</text>
</comment>
<feature type="transmembrane region" description="Helical" evidence="1">
    <location>
        <begin position="159"/>
        <end position="176"/>
    </location>
</feature>
<keyword evidence="1" id="KW-0472">Membrane</keyword>
<dbReference type="EMBL" id="DTDH01000130">
    <property type="protein sequence ID" value="HGT98596.1"/>
    <property type="molecule type" value="Genomic_DNA"/>
</dbReference>
<protein>
    <submittedName>
        <fullName evidence="3">Uncharacterized protein</fullName>
    </submittedName>
</protein>
<sequence>MHLLLTSFYLSILTFYLGVLIYALPIPITGLKRWGPRLINDAFFVAILSTTIDSIISFADYLRHTLGGNWTYYIHTVRGLIMYRTTLITVLSILKDYILKVIPGLSRLLSIGINIITASLYALLLMYFLALLVYHNIGVLSSLGITLMAIPFRIARSAGAFLLSFTLVLYLALPLYPNFVSILSTPVSHSFLDVTIIYGNVVTDLGYRVLEGYVGLEVEDKYVGPAKLAPNGHMLLIVSKKYLEKPSTLYFDASSHRFYTNLTNVILSNLCLDRSTLSMCRIDVSIRGLLYYRKGMTIHAAPQPHFLEISEIESNSISFKVELPSHGSLYLSIVDQYKIDLVSINNTISIDDLTKYKAYSWIWYNVPGNTYVIPLSPGIHTIYLRFEVRSLEELEPSTEHLYPINIYELHPNTVGDIMDILTYTSYVEIISSLLYISLLMSASYGLSKLLGGVTKLRLIP</sequence>
<evidence type="ECO:0000313" key="3">
    <source>
        <dbReference type="EMBL" id="HGT98596.1"/>
    </source>
</evidence>
<feature type="transmembrane region" description="Helical" evidence="1">
    <location>
        <begin position="38"/>
        <end position="58"/>
    </location>
</feature>
<feature type="transmembrane region" description="Helical" evidence="1">
    <location>
        <begin position="70"/>
        <end position="94"/>
    </location>
</feature>
<feature type="transmembrane region" description="Helical" evidence="1">
    <location>
        <begin position="133"/>
        <end position="152"/>
    </location>
</feature>
<keyword evidence="1" id="KW-1133">Transmembrane helix</keyword>
<reference evidence="3" key="1">
    <citation type="journal article" date="2020" name="mSystems">
        <title>Genome- and Community-Level Interaction Insights into Carbon Utilization and Element Cycling Functions of Hydrothermarchaeota in Hydrothermal Sediment.</title>
        <authorList>
            <person name="Zhou Z."/>
            <person name="Liu Y."/>
            <person name="Xu W."/>
            <person name="Pan J."/>
            <person name="Luo Z.H."/>
            <person name="Li M."/>
        </authorList>
    </citation>
    <scope>NUCLEOTIDE SEQUENCE [LARGE SCALE GENOMIC DNA]</scope>
    <source>
        <strain evidence="2">SpSt-629</strain>
        <strain evidence="3">SpSt-688</strain>
    </source>
</reference>